<dbReference type="GO" id="GO:0005524">
    <property type="term" value="F:ATP binding"/>
    <property type="evidence" value="ECO:0007669"/>
    <property type="project" value="UniProtKB-KW"/>
</dbReference>
<dbReference type="InterPro" id="IPR027417">
    <property type="entry name" value="P-loop_NTPase"/>
</dbReference>
<protein>
    <submittedName>
        <fullName evidence="4">ATP-binding cassette domain-containing protein</fullName>
    </submittedName>
</protein>
<organism evidence="4 5">
    <name type="scientific">Chitinophaga silvisoli</name>
    <dbReference type="NCBI Taxonomy" id="2291814"/>
    <lineage>
        <taxon>Bacteria</taxon>
        <taxon>Pseudomonadati</taxon>
        <taxon>Bacteroidota</taxon>
        <taxon>Chitinophagia</taxon>
        <taxon>Chitinophagales</taxon>
        <taxon>Chitinophagaceae</taxon>
        <taxon>Chitinophaga</taxon>
    </lineage>
</organism>
<accession>A0A3E1NU92</accession>
<feature type="domain" description="ABC transporter" evidence="3">
    <location>
        <begin position="7"/>
        <end position="247"/>
    </location>
</feature>
<evidence type="ECO:0000259" key="3">
    <source>
        <dbReference type="PROSITE" id="PS50893"/>
    </source>
</evidence>
<sequence length="484" mass="54919">MMSESVVNILNLNVRFKDKIVLDHLSWNIVRGQNWVLNGISGSGKTTLAQLIETPKGIDGTITYNFDKNSPLPRQVLYVSNWYHFRNLEGDANFYYQQRYNRKQARDTLTVSGDFQVFGKEKNLDIADADRIIDALGYRELLDSQLIELSSGEHKKLQLIKALWLKPQLLILDQPYAGLDVASRKNLNTLLEELSSIGSQYILITNDSSVPNNVHMYAQIIDGKLVAADTNNHHHEILHELEPLPEFLTEKPVYHADQVVKMIDMNIHYGEKQVLNHINWEVKAGEKWLLQGHNGSGKSTLLSLVCADHPQSYVDGLFLFGKQRGSGESIWDIKEKIGLISPELHWYFDPAATVFTSIASGFYDSIGLFKQLPYSQTVKVREIIAFLNLKDVQHELLNTLPLGKQRLALLARAIIKNPELLILDEPCQGLDNDQTQYFNKFVDKLCANGTTLIYVGHYESALPSCLEKRILLDKGHVVKIETIQ</sequence>
<dbReference type="GO" id="GO:0016887">
    <property type="term" value="F:ATP hydrolysis activity"/>
    <property type="evidence" value="ECO:0007669"/>
    <property type="project" value="InterPro"/>
</dbReference>
<comment type="caution">
    <text evidence="4">The sequence shown here is derived from an EMBL/GenBank/DDBJ whole genome shotgun (WGS) entry which is preliminary data.</text>
</comment>
<dbReference type="PANTHER" id="PTHR43158">
    <property type="entry name" value="SKFA PEPTIDE EXPORT ATP-BINDING PROTEIN SKFE"/>
    <property type="match status" value="1"/>
</dbReference>
<evidence type="ECO:0000256" key="1">
    <source>
        <dbReference type="ARBA" id="ARBA00022741"/>
    </source>
</evidence>
<evidence type="ECO:0000256" key="2">
    <source>
        <dbReference type="ARBA" id="ARBA00022840"/>
    </source>
</evidence>
<dbReference type="PROSITE" id="PS50893">
    <property type="entry name" value="ABC_TRANSPORTER_2"/>
    <property type="match status" value="2"/>
</dbReference>
<dbReference type="PANTHER" id="PTHR43158:SF2">
    <property type="entry name" value="SKFA PEPTIDE EXPORT ATP-BINDING PROTEIN SKFE"/>
    <property type="match status" value="1"/>
</dbReference>
<dbReference type="Proteomes" id="UP000261174">
    <property type="component" value="Unassembled WGS sequence"/>
</dbReference>
<keyword evidence="1" id="KW-0547">Nucleotide-binding</keyword>
<dbReference type="Gene3D" id="3.40.50.300">
    <property type="entry name" value="P-loop containing nucleotide triphosphate hydrolases"/>
    <property type="match status" value="2"/>
</dbReference>
<dbReference type="InterPro" id="IPR003439">
    <property type="entry name" value="ABC_transporter-like_ATP-bd"/>
</dbReference>
<dbReference type="OrthoDB" id="9789994at2"/>
<dbReference type="Pfam" id="PF00005">
    <property type="entry name" value="ABC_tran"/>
    <property type="match status" value="2"/>
</dbReference>
<name>A0A3E1NU92_9BACT</name>
<keyword evidence="5" id="KW-1185">Reference proteome</keyword>
<dbReference type="InterPro" id="IPR003593">
    <property type="entry name" value="AAA+_ATPase"/>
</dbReference>
<evidence type="ECO:0000313" key="4">
    <source>
        <dbReference type="EMBL" id="RFM31477.1"/>
    </source>
</evidence>
<dbReference type="AlphaFoldDB" id="A0A3E1NU92"/>
<evidence type="ECO:0000313" key="5">
    <source>
        <dbReference type="Proteomes" id="UP000261174"/>
    </source>
</evidence>
<proteinExistence type="predicted"/>
<dbReference type="SMART" id="SM00382">
    <property type="entry name" value="AAA"/>
    <property type="match status" value="2"/>
</dbReference>
<feature type="domain" description="ABC transporter" evidence="3">
    <location>
        <begin position="260"/>
        <end position="483"/>
    </location>
</feature>
<reference evidence="4 5" key="1">
    <citation type="submission" date="2018-08" db="EMBL/GenBank/DDBJ databases">
        <title>Chitinophaga sp. K20C18050901, a novel bacterium isolated from forest soil.</title>
        <authorList>
            <person name="Wang C."/>
        </authorList>
    </citation>
    <scope>NUCLEOTIDE SEQUENCE [LARGE SCALE GENOMIC DNA]</scope>
    <source>
        <strain evidence="4 5">K20C18050901</strain>
    </source>
</reference>
<gene>
    <name evidence="4" type="ORF">DXN04_29090</name>
</gene>
<keyword evidence="2 4" id="KW-0067">ATP-binding</keyword>
<dbReference type="EMBL" id="QTJV01000014">
    <property type="protein sequence ID" value="RFM31477.1"/>
    <property type="molecule type" value="Genomic_DNA"/>
</dbReference>
<dbReference type="SUPFAM" id="SSF52540">
    <property type="entry name" value="P-loop containing nucleoside triphosphate hydrolases"/>
    <property type="match status" value="2"/>
</dbReference>